<evidence type="ECO:0000313" key="2">
    <source>
        <dbReference type="Proteomes" id="UP000431269"/>
    </source>
</evidence>
<dbReference type="AlphaFoldDB" id="A0A6I6MGF7"/>
<accession>A0A6I6MGF7</accession>
<name>A0A6I6MGF7_9CAUL</name>
<evidence type="ECO:0000313" key="1">
    <source>
        <dbReference type="EMBL" id="QGZ93349.1"/>
    </source>
</evidence>
<reference evidence="2" key="1">
    <citation type="submission" date="2019-12" db="EMBL/GenBank/DDBJ databases">
        <title>Complete genome of Terracaulis silvestris 0127_4.</title>
        <authorList>
            <person name="Vieira S."/>
            <person name="Riedel T."/>
            <person name="Sproer C."/>
            <person name="Pascual J."/>
            <person name="Boedeker C."/>
            <person name="Overmann J."/>
        </authorList>
    </citation>
    <scope>NUCLEOTIDE SEQUENCE [LARGE SCALE GENOMIC DNA]</scope>
    <source>
        <strain evidence="2">0127_4</strain>
    </source>
</reference>
<sequence>MTEQISSVAMTTYRFFAVNELDTVMSVQEIECTDDGGAREIAESLLTDGCGIEVWDVGRRVC</sequence>
<keyword evidence="2" id="KW-1185">Reference proteome</keyword>
<dbReference type="RefSeq" id="WP_158764353.1">
    <property type="nucleotide sequence ID" value="NZ_CP047045.1"/>
</dbReference>
<proteinExistence type="predicted"/>
<protein>
    <submittedName>
        <fullName evidence="1">Uncharacterized protein</fullName>
    </submittedName>
</protein>
<organism evidence="1 2">
    <name type="scientific">Terricaulis silvestris</name>
    <dbReference type="NCBI Taxonomy" id="2686094"/>
    <lineage>
        <taxon>Bacteria</taxon>
        <taxon>Pseudomonadati</taxon>
        <taxon>Pseudomonadota</taxon>
        <taxon>Alphaproteobacteria</taxon>
        <taxon>Caulobacterales</taxon>
        <taxon>Caulobacteraceae</taxon>
        <taxon>Terricaulis</taxon>
    </lineage>
</organism>
<dbReference type="Proteomes" id="UP000431269">
    <property type="component" value="Chromosome"/>
</dbReference>
<dbReference type="EMBL" id="CP047045">
    <property type="protein sequence ID" value="QGZ93349.1"/>
    <property type="molecule type" value="Genomic_DNA"/>
</dbReference>
<gene>
    <name evidence="1" type="ORF">DSM104635_00159</name>
</gene>
<dbReference type="KEGG" id="tsv:DSM104635_00159"/>